<dbReference type="KEGG" id="vgu:HYG85_09780"/>
<keyword evidence="1" id="KW-1133">Transmembrane helix</keyword>
<protein>
    <submittedName>
        <fullName evidence="2">Uncharacterized protein</fullName>
    </submittedName>
</protein>
<dbReference type="RefSeq" id="WP_212693319.1">
    <property type="nucleotide sequence ID" value="NZ_CP058561.1"/>
</dbReference>
<evidence type="ECO:0000313" key="2">
    <source>
        <dbReference type="EMBL" id="QUH29200.1"/>
    </source>
</evidence>
<keyword evidence="1" id="KW-0812">Transmembrane</keyword>
<evidence type="ECO:0000313" key="3">
    <source>
        <dbReference type="Proteomes" id="UP000677305"/>
    </source>
</evidence>
<dbReference type="AlphaFoldDB" id="A0A8J8SC96"/>
<organism evidence="2 3">
    <name type="scientific">Vallitalea guaymasensis</name>
    <dbReference type="NCBI Taxonomy" id="1185412"/>
    <lineage>
        <taxon>Bacteria</taxon>
        <taxon>Bacillati</taxon>
        <taxon>Bacillota</taxon>
        <taxon>Clostridia</taxon>
        <taxon>Lachnospirales</taxon>
        <taxon>Vallitaleaceae</taxon>
        <taxon>Vallitalea</taxon>
    </lineage>
</organism>
<name>A0A8J8SC96_9FIRM</name>
<feature type="transmembrane region" description="Helical" evidence="1">
    <location>
        <begin position="7"/>
        <end position="24"/>
    </location>
</feature>
<keyword evidence="1" id="KW-0472">Membrane</keyword>
<reference evidence="2 3" key="1">
    <citation type="submission" date="2020-07" db="EMBL/GenBank/DDBJ databases">
        <title>Vallitalea guaymasensis genome.</title>
        <authorList>
            <person name="Postec A."/>
        </authorList>
    </citation>
    <scope>NUCLEOTIDE SEQUENCE [LARGE SCALE GENOMIC DNA]</scope>
    <source>
        <strain evidence="2 3">Ra1766G1</strain>
    </source>
</reference>
<sequence>MRLRKKVLIILLFLNASVLFYIFVVKDIHIQYEDNPLDQRSGDNLFENITPFVVDSYNALITKSTISTGMYTDANYKNFYVTIKIPSNHALLKNKDNVHIEFESKLQKTSEWVSNNKYIIRMYYYKDDDPDNEPILFYNKKWVGLDKRVSTKQLIPKEAQGNSIYIQYASDLGSFLFMKNGNDTRFFHNYLSIIS</sequence>
<keyword evidence="3" id="KW-1185">Reference proteome</keyword>
<dbReference type="EMBL" id="CP058561">
    <property type="protein sequence ID" value="QUH29200.1"/>
    <property type="molecule type" value="Genomic_DNA"/>
</dbReference>
<dbReference type="Proteomes" id="UP000677305">
    <property type="component" value="Chromosome"/>
</dbReference>
<accession>A0A8J8SC96</accession>
<evidence type="ECO:0000256" key="1">
    <source>
        <dbReference type="SAM" id="Phobius"/>
    </source>
</evidence>
<proteinExistence type="predicted"/>
<gene>
    <name evidence="2" type="ORF">HYG85_09780</name>
</gene>